<evidence type="ECO:0000256" key="6">
    <source>
        <dbReference type="NCBIfam" id="TIGR01696"/>
    </source>
</evidence>
<evidence type="ECO:0000259" key="7">
    <source>
        <dbReference type="Pfam" id="PF01676"/>
    </source>
</evidence>
<dbReference type="Proteomes" id="UP000620366">
    <property type="component" value="Unassembled WGS sequence"/>
</dbReference>
<dbReference type="NCBIfam" id="NF003766">
    <property type="entry name" value="PRK05362.1"/>
    <property type="match status" value="1"/>
</dbReference>
<dbReference type="GO" id="GO:0009117">
    <property type="term" value="P:nucleotide metabolic process"/>
    <property type="evidence" value="ECO:0007669"/>
    <property type="project" value="UniProtKB-UniRule"/>
</dbReference>
<comment type="catalytic activity">
    <reaction evidence="5">
        <text>2-deoxy-alpha-D-ribose 1-phosphate = 2-deoxy-D-ribose 5-phosphate</text>
        <dbReference type="Rhea" id="RHEA:27658"/>
        <dbReference type="ChEBI" id="CHEBI:57259"/>
        <dbReference type="ChEBI" id="CHEBI:62877"/>
        <dbReference type="EC" id="5.4.2.7"/>
    </reaction>
</comment>
<dbReference type="PIRSF" id="PIRSF001491">
    <property type="entry name" value="Ppentomutase"/>
    <property type="match status" value="1"/>
</dbReference>
<dbReference type="PANTHER" id="PTHR21110:SF0">
    <property type="entry name" value="PHOSPHOPENTOMUTASE"/>
    <property type="match status" value="1"/>
</dbReference>
<dbReference type="RefSeq" id="WP_249300127.1">
    <property type="nucleotide sequence ID" value="NZ_JACRSP010000002.1"/>
</dbReference>
<dbReference type="GO" id="GO:0005829">
    <property type="term" value="C:cytosol"/>
    <property type="evidence" value="ECO:0007669"/>
    <property type="project" value="TreeGrafter"/>
</dbReference>
<dbReference type="GO" id="GO:0043094">
    <property type="term" value="P:metabolic compound salvage"/>
    <property type="evidence" value="ECO:0007669"/>
    <property type="project" value="UniProtKB-UniRule"/>
</dbReference>
<feature type="domain" description="Metalloenzyme" evidence="7">
    <location>
        <begin position="5"/>
        <end position="376"/>
    </location>
</feature>
<dbReference type="HAMAP" id="MF_00740">
    <property type="entry name" value="Phosphopentomut"/>
    <property type="match status" value="1"/>
</dbReference>
<keyword evidence="4 5" id="KW-0413">Isomerase</keyword>
<comment type="catalytic activity">
    <reaction evidence="5">
        <text>alpha-D-ribose 1-phosphate = D-ribose 5-phosphate</text>
        <dbReference type="Rhea" id="RHEA:18793"/>
        <dbReference type="ChEBI" id="CHEBI:57720"/>
        <dbReference type="ChEBI" id="CHEBI:78346"/>
        <dbReference type="EC" id="5.4.2.7"/>
    </reaction>
</comment>
<dbReference type="NCBIfam" id="TIGR01696">
    <property type="entry name" value="deoB"/>
    <property type="match status" value="1"/>
</dbReference>
<dbReference type="GO" id="GO:0000287">
    <property type="term" value="F:magnesium ion binding"/>
    <property type="evidence" value="ECO:0007669"/>
    <property type="project" value="UniProtKB-UniRule"/>
</dbReference>
<comment type="pathway">
    <text evidence="5">Carbohydrate degradation; 2-deoxy-D-ribose 1-phosphate degradation; D-glyceraldehyde 3-phosphate and acetaldehyde from 2-deoxy-alpha-D-ribose 1-phosphate: step 1/2.</text>
</comment>
<dbReference type="InterPro" id="IPR010045">
    <property type="entry name" value="DeoB"/>
</dbReference>
<feature type="binding site" evidence="5">
    <location>
        <position position="12"/>
    </location>
    <ligand>
        <name>Mn(2+)</name>
        <dbReference type="ChEBI" id="CHEBI:29035"/>
        <label>1</label>
    </ligand>
</feature>
<organism evidence="8 9">
    <name type="scientific">Feifania hominis</name>
    <dbReference type="NCBI Taxonomy" id="2763660"/>
    <lineage>
        <taxon>Bacteria</taxon>
        <taxon>Bacillati</taxon>
        <taxon>Bacillota</taxon>
        <taxon>Clostridia</taxon>
        <taxon>Eubacteriales</taxon>
        <taxon>Feifaniaceae</taxon>
        <taxon>Feifania</taxon>
    </lineage>
</organism>
<proteinExistence type="inferred from homology"/>
<keyword evidence="3 5" id="KW-0464">Manganese</keyword>
<dbReference type="InterPro" id="IPR024052">
    <property type="entry name" value="Phosphopentomutase_DeoB_cap_sf"/>
</dbReference>
<evidence type="ECO:0000313" key="8">
    <source>
        <dbReference type="EMBL" id="MBC8536350.1"/>
    </source>
</evidence>
<dbReference type="GO" id="GO:0030145">
    <property type="term" value="F:manganese ion binding"/>
    <property type="evidence" value="ECO:0007669"/>
    <property type="project" value="UniProtKB-UniRule"/>
</dbReference>
<comment type="function">
    <text evidence="5">Isomerase that catalyzes the conversion of deoxy-ribose 1-phosphate (dRib-1-P) and ribose 1-phosphate (Rib-1-P) to deoxy-ribose 5-phosphate (dRib-5-P) and ribose 5-phosphate (Rib-5-P), respectively.</text>
</comment>
<evidence type="ECO:0000256" key="5">
    <source>
        <dbReference type="HAMAP-Rule" id="MF_00740"/>
    </source>
</evidence>
<feature type="binding site" evidence="5">
    <location>
        <position position="283"/>
    </location>
    <ligand>
        <name>Mn(2+)</name>
        <dbReference type="ChEBI" id="CHEBI:29035"/>
        <label>2</label>
    </ligand>
</feature>
<comment type="similarity">
    <text evidence="1 5">Belongs to the phosphopentomutase family.</text>
</comment>
<comment type="subcellular location">
    <subcellularLocation>
        <location evidence="5">Cytoplasm</location>
    </subcellularLocation>
</comment>
<evidence type="ECO:0000256" key="2">
    <source>
        <dbReference type="ARBA" id="ARBA00022723"/>
    </source>
</evidence>
<feature type="binding site" evidence="5">
    <location>
        <position position="288"/>
    </location>
    <ligand>
        <name>Mn(2+)</name>
        <dbReference type="ChEBI" id="CHEBI:29035"/>
        <label>2</label>
    </ligand>
</feature>
<dbReference type="EMBL" id="JACRSP010000002">
    <property type="protein sequence ID" value="MBC8536350.1"/>
    <property type="molecule type" value="Genomic_DNA"/>
</dbReference>
<evidence type="ECO:0000313" key="9">
    <source>
        <dbReference type="Proteomes" id="UP000620366"/>
    </source>
</evidence>
<dbReference type="SUPFAM" id="SSF143856">
    <property type="entry name" value="DeoB insert domain-like"/>
    <property type="match status" value="1"/>
</dbReference>
<name>A0A926DCB1_9FIRM</name>
<feature type="binding site" evidence="5">
    <location>
        <position position="325"/>
    </location>
    <ligand>
        <name>Mn(2+)</name>
        <dbReference type="ChEBI" id="CHEBI:29035"/>
        <label>1</label>
    </ligand>
</feature>
<comment type="caution">
    <text evidence="8">The sequence shown here is derived from an EMBL/GenBank/DDBJ whole genome shotgun (WGS) entry which is preliminary data.</text>
</comment>
<evidence type="ECO:0000256" key="1">
    <source>
        <dbReference type="ARBA" id="ARBA00010373"/>
    </source>
</evidence>
<feature type="binding site" evidence="5">
    <location>
        <position position="336"/>
    </location>
    <ligand>
        <name>Mn(2+)</name>
        <dbReference type="ChEBI" id="CHEBI:29035"/>
        <label>2</label>
    </ligand>
</feature>
<protein>
    <recommendedName>
        <fullName evidence="5 6">Phosphopentomutase</fullName>
        <ecNumber evidence="5 6">5.4.2.7</ecNumber>
    </recommendedName>
    <alternativeName>
        <fullName evidence="5">Phosphodeoxyribomutase</fullName>
    </alternativeName>
</protein>
<keyword evidence="9" id="KW-1185">Reference proteome</keyword>
<dbReference type="CDD" id="cd16009">
    <property type="entry name" value="PPM"/>
    <property type="match status" value="1"/>
</dbReference>
<dbReference type="Gene3D" id="3.30.70.1250">
    <property type="entry name" value="Phosphopentomutase"/>
    <property type="match status" value="1"/>
</dbReference>
<keyword evidence="2 5" id="KW-0479">Metal-binding</keyword>
<feature type="binding site" evidence="5">
    <location>
        <position position="324"/>
    </location>
    <ligand>
        <name>Mn(2+)</name>
        <dbReference type="ChEBI" id="CHEBI:29035"/>
        <label>1</label>
    </ligand>
</feature>
<gene>
    <name evidence="5" type="primary">deoB</name>
    <name evidence="8" type="ORF">H8695_06535</name>
</gene>
<dbReference type="GO" id="GO:0006018">
    <property type="term" value="P:2-deoxyribose 1-phosphate catabolic process"/>
    <property type="evidence" value="ECO:0007669"/>
    <property type="project" value="UniProtKB-UniRule"/>
</dbReference>
<dbReference type="Gene3D" id="3.40.720.10">
    <property type="entry name" value="Alkaline Phosphatase, subunit A"/>
    <property type="match status" value="1"/>
</dbReference>
<keyword evidence="5" id="KW-0963">Cytoplasm</keyword>
<reference evidence="8" key="1">
    <citation type="submission" date="2020-08" db="EMBL/GenBank/DDBJ databases">
        <title>Genome public.</title>
        <authorList>
            <person name="Liu C."/>
            <person name="Sun Q."/>
        </authorList>
    </citation>
    <scope>NUCLEOTIDE SEQUENCE</scope>
    <source>
        <strain evidence="8">BX7</strain>
    </source>
</reference>
<dbReference type="PANTHER" id="PTHR21110">
    <property type="entry name" value="PHOSPHOPENTOMUTASE"/>
    <property type="match status" value="1"/>
</dbReference>
<dbReference type="Pfam" id="PF01676">
    <property type="entry name" value="Metalloenzyme"/>
    <property type="match status" value="1"/>
</dbReference>
<dbReference type="InterPro" id="IPR017850">
    <property type="entry name" value="Alkaline_phosphatase_core_sf"/>
</dbReference>
<dbReference type="AlphaFoldDB" id="A0A926DCB1"/>
<dbReference type="EC" id="5.4.2.7" evidence="5 6"/>
<accession>A0A926DCB1</accession>
<comment type="cofactor">
    <cofactor evidence="5">
        <name>Mn(2+)</name>
        <dbReference type="ChEBI" id="CHEBI:29035"/>
    </cofactor>
    <text evidence="5">Binds 2 manganese ions.</text>
</comment>
<dbReference type="GO" id="GO:0008973">
    <property type="term" value="F:phosphopentomutase activity"/>
    <property type="evidence" value="ECO:0007669"/>
    <property type="project" value="UniProtKB-UniRule"/>
</dbReference>
<dbReference type="SUPFAM" id="SSF53649">
    <property type="entry name" value="Alkaline phosphatase-like"/>
    <property type="match status" value="1"/>
</dbReference>
<evidence type="ECO:0000256" key="3">
    <source>
        <dbReference type="ARBA" id="ARBA00023211"/>
    </source>
</evidence>
<evidence type="ECO:0000256" key="4">
    <source>
        <dbReference type="ARBA" id="ARBA00023235"/>
    </source>
</evidence>
<dbReference type="InterPro" id="IPR006124">
    <property type="entry name" value="Metalloenzyme"/>
</dbReference>
<sequence>MSVRRVFVIVMDSFGIGALPDAGRFGDAGSDTLRAVAAQSGFCAPTLASLGLFNIAGTDHARAVRAPRGAFGRMAERSAAKDTTTGHWELAGLISESAPPTFPGGFPQDFIDRLEQATGRGTLCNRPYSGTQLLLDYGREHEATGKLIVYTSADSVFQIAAHEAVVPLPELYAACETARGLLTGPLAVSRVIARPFVGEYPRYTRTANRHDYSLPPTGPTMLDRLTGAGYDVIGVGKIGDIFAGVGVGESLRTTGNADGMARTLDCQRRDFTGLCFVNLVDFDMLYGHRNDAAGYAAAVMEFDRWLPAFLGGMRGGDLLFVTADHGCDPSTPSTDHSREYVPLLAAGPTVRAGADIGTRASFADLAETVLDAFGLDGLGTGTSFLHDIVSK</sequence>